<evidence type="ECO:0000256" key="1">
    <source>
        <dbReference type="ARBA" id="ARBA00001974"/>
    </source>
</evidence>
<dbReference type="AlphaFoldDB" id="A0A259U0G4"/>
<dbReference type="PANTHER" id="PTHR42913">
    <property type="entry name" value="APOPTOSIS-INDUCING FACTOR 1"/>
    <property type="match status" value="1"/>
</dbReference>
<dbReference type="GO" id="GO:0019646">
    <property type="term" value="P:aerobic electron transport chain"/>
    <property type="evidence" value="ECO:0007669"/>
    <property type="project" value="TreeGrafter"/>
</dbReference>
<dbReference type="Gene3D" id="3.50.50.100">
    <property type="match status" value="1"/>
</dbReference>
<dbReference type="EMBL" id="MQWB01000001">
    <property type="protein sequence ID" value="OZC03314.1"/>
    <property type="molecule type" value="Genomic_DNA"/>
</dbReference>
<dbReference type="PRINTS" id="PR00368">
    <property type="entry name" value="FADPNR"/>
</dbReference>
<gene>
    <name evidence="6" type="ORF">BSZ36_10170</name>
</gene>
<keyword evidence="3" id="KW-0274">FAD</keyword>
<name>A0A259U0G4_9BACT</name>
<evidence type="ECO:0000256" key="4">
    <source>
        <dbReference type="ARBA" id="ARBA00023002"/>
    </source>
</evidence>
<dbReference type="InterPro" id="IPR036188">
    <property type="entry name" value="FAD/NAD-bd_sf"/>
</dbReference>
<evidence type="ECO:0000256" key="2">
    <source>
        <dbReference type="ARBA" id="ARBA00022630"/>
    </source>
</evidence>
<evidence type="ECO:0000313" key="7">
    <source>
        <dbReference type="Proteomes" id="UP000216446"/>
    </source>
</evidence>
<feature type="domain" description="FAD/NAD(P)-binding" evidence="5">
    <location>
        <begin position="1"/>
        <end position="297"/>
    </location>
</feature>
<dbReference type="PANTHER" id="PTHR42913:SF9">
    <property type="entry name" value="SLR1591 PROTEIN"/>
    <property type="match status" value="1"/>
</dbReference>
<dbReference type="RefSeq" id="WP_094548532.1">
    <property type="nucleotide sequence ID" value="NZ_MQWB01000001.1"/>
</dbReference>
<evidence type="ECO:0000259" key="5">
    <source>
        <dbReference type="Pfam" id="PF07992"/>
    </source>
</evidence>
<comment type="cofactor">
    <cofactor evidence="1">
        <name>FAD</name>
        <dbReference type="ChEBI" id="CHEBI:57692"/>
    </cofactor>
</comment>
<protein>
    <recommendedName>
        <fullName evidence="5">FAD/NAD(P)-binding domain-containing protein</fullName>
    </recommendedName>
</protein>
<dbReference type="Pfam" id="PF07992">
    <property type="entry name" value="Pyr_redox_2"/>
    <property type="match status" value="1"/>
</dbReference>
<dbReference type="Proteomes" id="UP000216446">
    <property type="component" value="Unassembled WGS sequence"/>
</dbReference>
<evidence type="ECO:0000256" key="3">
    <source>
        <dbReference type="ARBA" id="ARBA00022827"/>
    </source>
</evidence>
<accession>A0A259U0G4</accession>
<dbReference type="GO" id="GO:0003955">
    <property type="term" value="F:NAD(P)H dehydrogenase (quinone) activity"/>
    <property type="evidence" value="ECO:0007669"/>
    <property type="project" value="TreeGrafter"/>
</dbReference>
<dbReference type="OrthoDB" id="9772934at2"/>
<keyword evidence="2" id="KW-0285">Flavoprotein</keyword>
<comment type="caution">
    <text evidence="6">The sequence shown here is derived from an EMBL/GenBank/DDBJ whole genome shotgun (WGS) entry which is preliminary data.</text>
</comment>
<dbReference type="SUPFAM" id="SSF51905">
    <property type="entry name" value="FAD/NAD(P)-binding domain"/>
    <property type="match status" value="1"/>
</dbReference>
<proteinExistence type="predicted"/>
<reference evidence="6 7" key="1">
    <citation type="submission" date="2016-11" db="EMBL/GenBank/DDBJ databases">
        <title>Study of marine rhodopsin-containing bacteria.</title>
        <authorList>
            <person name="Yoshizawa S."/>
            <person name="Kumagai Y."/>
            <person name="Kogure K."/>
        </authorList>
    </citation>
    <scope>NUCLEOTIDE SEQUENCE [LARGE SCALE GENOMIC DNA]</scope>
    <source>
        <strain evidence="6 7">SG-29</strain>
    </source>
</reference>
<dbReference type="InterPro" id="IPR051169">
    <property type="entry name" value="NADH-Q_oxidoreductase"/>
</dbReference>
<evidence type="ECO:0000313" key="6">
    <source>
        <dbReference type="EMBL" id="OZC03314.1"/>
    </source>
</evidence>
<keyword evidence="7" id="KW-1185">Reference proteome</keyword>
<organism evidence="6 7">
    <name type="scientific">Rubricoccus marinus</name>
    <dbReference type="NCBI Taxonomy" id="716817"/>
    <lineage>
        <taxon>Bacteria</taxon>
        <taxon>Pseudomonadati</taxon>
        <taxon>Rhodothermota</taxon>
        <taxon>Rhodothermia</taxon>
        <taxon>Rhodothermales</taxon>
        <taxon>Rubricoccaceae</taxon>
        <taxon>Rubricoccus</taxon>
    </lineage>
</organism>
<sequence length="403" mass="42736">MHVLIVGGGHASLPLLARARGLVRRGAEVTLISDCPHLWYSGMTPEYLGRVYPREDVTIDLSAICTREGVRFVSEPAVALDAPAREVETASGARFFYDVCAVDVGAANPAQEAAGPAVRTKPLHKIGALRAFLSEVASGASDETRRLVIVGGGAAGVEVALNLSARPDLKGRLELSLVEPSGALLSAFPRSAQRWAYDTLRQRQVDVRLGSEVDRVEPGAVRLASSASVPADRVLWATGSVGHAWLAEALDADARGFVRVHETLQAHRFPRVFVAGDAAVVDGHEDLARVGVHAVKQGPTLARNVETLVDALASGEAPEAASLTTWRPYPVAPLILSTGTHEGLFVAGPLALRGAWALALKHRVDRKWIEPYLTAAPSWAGHLDLRAAEDAVPFGPRHGGARG</sequence>
<dbReference type="InterPro" id="IPR023753">
    <property type="entry name" value="FAD/NAD-binding_dom"/>
</dbReference>
<keyword evidence="4" id="KW-0560">Oxidoreductase</keyword>
<dbReference type="InParanoid" id="A0A259U0G4"/>